<evidence type="ECO:0000259" key="16">
    <source>
        <dbReference type="SMART" id="SM00478"/>
    </source>
</evidence>
<evidence type="ECO:0000256" key="15">
    <source>
        <dbReference type="RuleBase" id="RU365096"/>
    </source>
</evidence>
<dbReference type="PANTHER" id="PTHR42944:SF1">
    <property type="entry name" value="ADENINE DNA GLYCOSYLASE"/>
    <property type="match status" value="1"/>
</dbReference>
<evidence type="ECO:0000256" key="6">
    <source>
        <dbReference type="ARBA" id="ARBA00022723"/>
    </source>
</evidence>
<dbReference type="Proteomes" id="UP000440978">
    <property type="component" value="Unassembled WGS sequence"/>
</dbReference>
<dbReference type="GO" id="GO:0000701">
    <property type="term" value="F:purine-specific mismatch base pair DNA N-glycosylase activity"/>
    <property type="evidence" value="ECO:0007669"/>
    <property type="project" value="UniProtKB-EC"/>
</dbReference>
<protein>
    <recommendedName>
        <fullName evidence="4 15">Adenine DNA glycosylase</fullName>
        <ecNumber evidence="3 15">3.2.2.31</ecNumber>
    </recommendedName>
</protein>
<reference evidence="17 18" key="1">
    <citation type="submission" date="2019-11" db="EMBL/GenBank/DDBJ databases">
        <title>Terrilactibacillus tamarindus sp. nov. BCM23-1 isolated from bark of Tamarindus indica.</title>
        <authorList>
            <person name="Kingkaew E."/>
            <person name="Tanasupawat S."/>
        </authorList>
    </citation>
    <scope>NUCLEOTIDE SEQUENCE [LARGE SCALE GENOMIC DNA]</scope>
    <source>
        <strain evidence="17 18">BCM23-1</strain>
    </source>
</reference>
<dbReference type="FunFam" id="1.10.340.30:FF:000010">
    <property type="entry name" value="Adenine DNA glycosylase"/>
    <property type="match status" value="1"/>
</dbReference>
<dbReference type="GO" id="GO:0046872">
    <property type="term" value="F:metal ion binding"/>
    <property type="evidence" value="ECO:0007669"/>
    <property type="project" value="UniProtKB-UniRule"/>
</dbReference>
<comment type="function">
    <text evidence="15">Adenine glycosylase active on G-A mispairs.</text>
</comment>
<dbReference type="AlphaFoldDB" id="A0A6N8CU60"/>
<dbReference type="InterPro" id="IPR003651">
    <property type="entry name" value="Endonuclease3_FeS-loop_motif"/>
</dbReference>
<dbReference type="GO" id="GO:0032357">
    <property type="term" value="F:oxidized purine DNA binding"/>
    <property type="evidence" value="ECO:0007669"/>
    <property type="project" value="TreeGrafter"/>
</dbReference>
<dbReference type="PANTHER" id="PTHR42944">
    <property type="entry name" value="ADENINE DNA GLYCOSYLASE"/>
    <property type="match status" value="1"/>
</dbReference>
<dbReference type="Gene3D" id="1.10.1670.10">
    <property type="entry name" value="Helix-hairpin-Helix base-excision DNA repair enzymes (C-terminal)"/>
    <property type="match status" value="1"/>
</dbReference>
<evidence type="ECO:0000256" key="1">
    <source>
        <dbReference type="ARBA" id="ARBA00000843"/>
    </source>
</evidence>
<comment type="catalytic activity">
    <reaction evidence="1 15">
        <text>Hydrolyzes free adenine bases from 7,8-dihydro-8-oxoguanine:adenine mismatched double-stranded DNA, leaving an apurinic site.</text>
        <dbReference type="EC" id="3.2.2.31"/>
    </reaction>
</comment>
<evidence type="ECO:0000256" key="9">
    <source>
        <dbReference type="ARBA" id="ARBA00023004"/>
    </source>
</evidence>
<dbReference type="GO" id="GO:0051539">
    <property type="term" value="F:4 iron, 4 sulfur cluster binding"/>
    <property type="evidence" value="ECO:0007669"/>
    <property type="project" value="UniProtKB-UniRule"/>
</dbReference>
<dbReference type="InterPro" id="IPR015797">
    <property type="entry name" value="NUDIX_hydrolase-like_dom_sf"/>
</dbReference>
<dbReference type="Pfam" id="PF00730">
    <property type="entry name" value="HhH-GPD"/>
    <property type="match status" value="1"/>
</dbReference>
<name>A0A6N8CU60_9BACI</name>
<dbReference type="NCBIfam" id="TIGR01084">
    <property type="entry name" value="mutY"/>
    <property type="match status" value="1"/>
</dbReference>
<organism evidence="17 18">
    <name type="scientific">Terrilactibacillus tamarindi</name>
    <dbReference type="NCBI Taxonomy" id="2599694"/>
    <lineage>
        <taxon>Bacteria</taxon>
        <taxon>Bacillati</taxon>
        <taxon>Bacillota</taxon>
        <taxon>Bacilli</taxon>
        <taxon>Bacillales</taxon>
        <taxon>Bacillaceae</taxon>
        <taxon>Terrilactibacillus</taxon>
    </lineage>
</organism>
<comment type="function">
    <text evidence="14">Base excision repair (BER) glycosylase that initiates repair of A:oxoG to C:G by removing the inappropriately paired adenine base from the DNA backbone, generating an abasic site product. 8-oxoguanine (oxoG) is a genotoxic DNA lesion resulting from oxidation of guanine; this residue is misread by replicative DNA polymerases, that insert adenine instead of cytosine opposite the oxidized damaged base. Shows a powerful dicrimination of A versus C, since it does not cleave cytosine in oxoG:C pairs. May also be able to remove adenine from A:G mispairs, although this activity may not be physiologically relevant.</text>
</comment>
<comment type="similarity">
    <text evidence="2 15">Belongs to the Nth/MutY family.</text>
</comment>
<dbReference type="GO" id="GO:0006284">
    <property type="term" value="P:base-excision repair"/>
    <property type="evidence" value="ECO:0007669"/>
    <property type="project" value="UniProtKB-UniRule"/>
</dbReference>
<evidence type="ECO:0000256" key="5">
    <source>
        <dbReference type="ARBA" id="ARBA00022485"/>
    </source>
</evidence>
<dbReference type="Pfam" id="PF14815">
    <property type="entry name" value="NUDIX_4"/>
    <property type="match status" value="1"/>
</dbReference>
<gene>
    <name evidence="17" type="primary">mutY</name>
    <name evidence="17" type="ORF">GMB86_14710</name>
</gene>
<evidence type="ECO:0000256" key="3">
    <source>
        <dbReference type="ARBA" id="ARBA00012045"/>
    </source>
</evidence>
<proteinExistence type="inferred from homology"/>
<dbReference type="SMART" id="SM00525">
    <property type="entry name" value="FES"/>
    <property type="match status" value="1"/>
</dbReference>
<sequence length="366" mass="43043">MFLNEANLFKHVDVNQFNHDLLYWFYQNKRDLPWRKTQNPYYIWISEIMLQQTQVDTVIPYYERFIKTFPTMKDLAYADEETVLKNWEGLGYYSRARNLQQGVREVVEVYDSKIPETRKEILSLKGVGPYTSGAILSIAYNVPEPAVDGNVMRVLSRVFMIDDDITKVKTKKHFEDIIYRLIPHTDPSGFNQSLMELGALVCKPRQPECLTCPLQKHCLAYDEGVQHEFPVKKKKTKSKSISYIVLIIHNSKKQVLIEKRPENGLLANLWQFPMIEIENDDQISRGEQIITEHIKDVTDIEYTKKHLTHQFSHLKWSLNLFHANLLVEDKTWERGKWVDLCNLELFPFPVSHQKIIQMLLSRINGK</sequence>
<keyword evidence="18" id="KW-1185">Reference proteome</keyword>
<dbReference type="GO" id="GO:0006298">
    <property type="term" value="P:mismatch repair"/>
    <property type="evidence" value="ECO:0007669"/>
    <property type="project" value="TreeGrafter"/>
</dbReference>
<dbReference type="EMBL" id="WNHB01000033">
    <property type="protein sequence ID" value="MTT33248.1"/>
    <property type="molecule type" value="Genomic_DNA"/>
</dbReference>
<comment type="caution">
    <text evidence="17">The sequence shown here is derived from an EMBL/GenBank/DDBJ whole genome shotgun (WGS) entry which is preliminary data.</text>
</comment>
<keyword evidence="8" id="KW-0378">Hydrolase</keyword>
<dbReference type="InterPro" id="IPR000445">
    <property type="entry name" value="HhH_motif"/>
</dbReference>
<keyword evidence="13 15" id="KW-0326">Glycosidase</keyword>
<comment type="cofactor">
    <cofactor evidence="15">
        <name>[4Fe-4S] cluster</name>
        <dbReference type="ChEBI" id="CHEBI:49883"/>
    </cofactor>
    <text evidence="15">Binds 1 [4Fe-4S] cluster.</text>
</comment>
<keyword evidence="12" id="KW-0234">DNA repair</keyword>
<evidence type="ECO:0000256" key="7">
    <source>
        <dbReference type="ARBA" id="ARBA00022763"/>
    </source>
</evidence>
<keyword evidence="11" id="KW-0238">DNA-binding</keyword>
<dbReference type="FunFam" id="1.10.1670.10:FF:000002">
    <property type="entry name" value="Adenine DNA glycosylase"/>
    <property type="match status" value="1"/>
</dbReference>
<keyword evidence="7 15" id="KW-0227">DNA damage</keyword>
<evidence type="ECO:0000313" key="17">
    <source>
        <dbReference type="EMBL" id="MTT33248.1"/>
    </source>
</evidence>
<evidence type="ECO:0000256" key="8">
    <source>
        <dbReference type="ARBA" id="ARBA00022801"/>
    </source>
</evidence>
<dbReference type="SUPFAM" id="SSF48150">
    <property type="entry name" value="DNA-glycosylase"/>
    <property type="match status" value="1"/>
</dbReference>
<evidence type="ECO:0000313" key="18">
    <source>
        <dbReference type="Proteomes" id="UP000440978"/>
    </source>
</evidence>
<dbReference type="Gene3D" id="1.10.340.30">
    <property type="entry name" value="Hypothetical protein, domain 2"/>
    <property type="match status" value="1"/>
</dbReference>
<dbReference type="SMART" id="SM00478">
    <property type="entry name" value="ENDO3c"/>
    <property type="match status" value="1"/>
</dbReference>
<dbReference type="InterPro" id="IPR011257">
    <property type="entry name" value="DNA_glycosylase"/>
</dbReference>
<keyword evidence="9 15" id="KW-0408">Iron</keyword>
<keyword evidence="10" id="KW-0411">Iron-sulfur</keyword>
<dbReference type="InterPro" id="IPR029119">
    <property type="entry name" value="MutY_C"/>
</dbReference>
<dbReference type="CDD" id="cd03431">
    <property type="entry name" value="NUDIX_DNA_Glycosylase_C-MutY"/>
    <property type="match status" value="1"/>
</dbReference>
<evidence type="ECO:0000256" key="14">
    <source>
        <dbReference type="ARBA" id="ARBA00058550"/>
    </source>
</evidence>
<keyword evidence="6" id="KW-0479">Metal-binding</keyword>
<keyword evidence="5" id="KW-0004">4Fe-4S</keyword>
<evidence type="ECO:0000256" key="11">
    <source>
        <dbReference type="ARBA" id="ARBA00023125"/>
    </source>
</evidence>
<dbReference type="Gene3D" id="3.90.79.10">
    <property type="entry name" value="Nucleoside Triphosphate Pyrophosphohydrolase"/>
    <property type="match status" value="1"/>
</dbReference>
<dbReference type="CDD" id="cd00056">
    <property type="entry name" value="ENDO3c"/>
    <property type="match status" value="1"/>
</dbReference>
<dbReference type="SUPFAM" id="SSF55811">
    <property type="entry name" value="Nudix"/>
    <property type="match status" value="1"/>
</dbReference>
<dbReference type="GO" id="GO:0034039">
    <property type="term" value="F:8-oxo-7,8-dihydroguanine DNA N-glycosylase activity"/>
    <property type="evidence" value="ECO:0007669"/>
    <property type="project" value="TreeGrafter"/>
</dbReference>
<dbReference type="Pfam" id="PF00633">
    <property type="entry name" value="HHH"/>
    <property type="match status" value="1"/>
</dbReference>
<dbReference type="InterPro" id="IPR044298">
    <property type="entry name" value="MIG/MutY"/>
</dbReference>
<evidence type="ECO:0000256" key="4">
    <source>
        <dbReference type="ARBA" id="ARBA00022023"/>
    </source>
</evidence>
<dbReference type="InterPro" id="IPR005760">
    <property type="entry name" value="A/G_AdeGlyc_MutY"/>
</dbReference>
<feature type="domain" description="HhH-GPD" evidence="16">
    <location>
        <begin position="49"/>
        <end position="200"/>
    </location>
</feature>
<evidence type="ECO:0000256" key="13">
    <source>
        <dbReference type="ARBA" id="ARBA00023295"/>
    </source>
</evidence>
<evidence type="ECO:0000256" key="2">
    <source>
        <dbReference type="ARBA" id="ARBA00008343"/>
    </source>
</evidence>
<dbReference type="EC" id="3.2.2.31" evidence="3 15"/>
<dbReference type="InterPro" id="IPR023170">
    <property type="entry name" value="HhH_base_excis_C"/>
</dbReference>
<evidence type="ECO:0000256" key="10">
    <source>
        <dbReference type="ARBA" id="ARBA00023014"/>
    </source>
</evidence>
<dbReference type="InterPro" id="IPR003265">
    <property type="entry name" value="HhH-GPD_domain"/>
</dbReference>
<dbReference type="GO" id="GO:0035485">
    <property type="term" value="F:adenine/guanine mispair binding"/>
    <property type="evidence" value="ECO:0007669"/>
    <property type="project" value="TreeGrafter"/>
</dbReference>
<evidence type="ECO:0000256" key="12">
    <source>
        <dbReference type="ARBA" id="ARBA00023204"/>
    </source>
</evidence>
<accession>A0A6N8CU60</accession>